<gene>
    <name evidence="1" type="ORF">SAMN05421753_10413</name>
</gene>
<sequence length="204" mass="22700">MIVDPLKIPAFGTLKRLRSPKGSLPVREGSRIAGIAAAIMETPVVCRRNWCRNEVWLSGKKSGEAPAVISTIVRKGIWEKQNHRKSHLQRNDNGTSIRRRLENAKRGLGRIYLYSRPSLFVQCGMHADHAFGKSTGIPGPHSAQPMRRLQAVRKAGWAGWPLPTVCLRHGPVSFSNEHQLPGETFPEPSCSSAICRSYCSLRSR</sequence>
<evidence type="ECO:0000313" key="2">
    <source>
        <dbReference type="Proteomes" id="UP000199518"/>
    </source>
</evidence>
<organism evidence="1 2">
    <name type="scientific">Planctomicrobium piriforme</name>
    <dbReference type="NCBI Taxonomy" id="1576369"/>
    <lineage>
        <taxon>Bacteria</taxon>
        <taxon>Pseudomonadati</taxon>
        <taxon>Planctomycetota</taxon>
        <taxon>Planctomycetia</taxon>
        <taxon>Planctomycetales</taxon>
        <taxon>Planctomycetaceae</taxon>
        <taxon>Planctomicrobium</taxon>
    </lineage>
</organism>
<keyword evidence="2" id="KW-1185">Reference proteome</keyword>
<dbReference type="Proteomes" id="UP000199518">
    <property type="component" value="Unassembled WGS sequence"/>
</dbReference>
<dbReference type="EMBL" id="FOQD01000004">
    <property type="protein sequence ID" value="SFH92025.1"/>
    <property type="molecule type" value="Genomic_DNA"/>
</dbReference>
<dbReference type="AlphaFoldDB" id="A0A1I3DZA7"/>
<name>A0A1I3DZA7_9PLAN</name>
<accession>A0A1I3DZA7</accession>
<reference evidence="2" key="1">
    <citation type="submission" date="2016-10" db="EMBL/GenBank/DDBJ databases">
        <authorList>
            <person name="Varghese N."/>
            <person name="Submissions S."/>
        </authorList>
    </citation>
    <scope>NUCLEOTIDE SEQUENCE [LARGE SCALE GENOMIC DNA]</scope>
    <source>
        <strain evidence="2">DSM 26348</strain>
    </source>
</reference>
<proteinExistence type="predicted"/>
<evidence type="ECO:0000313" key="1">
    <source>
        <dbReference type="EMBL" id="SFH92025.1"/>
    </source>
</evidence>
<protein>
    <submittedName>
        <fullName evidence="1">Uncharacterized protein</fullName>
    </submittedName>
</protein>